<proteinExistence type="predicted"/>
<gene>
    <name evidence="1" type="ORF">QVD17_37947</name>
</gene>
<keyword evidence="2" id="KW-1185">Reference proteome</keyword>
<reference evidence="1" key="1">
    <citation type="journal article" date="2023" name="bioRxiv">
        <title>Improved chromosome-level genome assembly for marigold (Tagetes erecta).</title>
        <authorList>
            <person name="Jiang F."/>
            <person name="Yuan L."/>
            <person name="Wang S."/>
            <person name="Wang H."/>
            <person name="Xu D."/>
            <person name="Wang A."/>
            <person name="Fan W."/>
        </authorList>
    </citation>
    <scope>NUCLEOTIDE SEQUENCE</scope>
    <source>
        <strain evidence="1">WSJ</strain>
        <tissue evidence="1">Leaf</tissue>
    </source>
</reference>
<dbReference type="AlphaFoldDB" id="A0AAD8JV57"/>
<sequence>MTMTMTRSAIRSVCTTLLADMQEMRNCYDGLLSAAAATANSIYGKCFDLFRGKNVLFWCIGIRFSDMK</sequence>
<protein>
    <submittedName>
        <fullName evidence="1">Uncharacterized protein</fullName>
    </submittedName>
</protein>
<organism evidence="1 2">
    <name type="scientific">Tagetes erecta</name>
    <name type="common">African marigold</name>
    <dbReference type="NCBI Taxonomy" id="13708"/>
    <lineage>
        <taxon>Eukaryota</taxon>
        <taxon>Viridiplantae</taxon>
        <taxon>Streptophyta</taxon>
        <taxon>Embryophyta</taxon>
        <taxon>Tracheophyta</taxon>
        <taxon>Spermatophyta</taxon>
        <taxon>Magnoliopsida</taxon>
        <taxon>eudicotyledons</taxon>
        <taxon>Gunneridae</taxon>
        <taxon>Pentapetalae</taxon>
        <taxon>asterids</taxon>
        <taxon>campanulids</taxon>
        <taxon>Asterales</taxon>
        <taxon>Asteraceae</taxon>
        <taxon>Asteroideae</taxon>
        <taxon>Heliantheae alliance</taxon>
        <taxon>Tageteae</taxon>
        <taxon>Tagetes</taxon>
    </lineage>
</organism>
<evidence type="ECO:0000313" key="2">
    <source>
        <dbReference type="Proteomes" id="UP001229421"/>
    </source>
</evidence>
<comment type="caution">
    <text evidence="1">The sequence shown here is derived from an EMBL/GenBank/DDBJ whole genome shotgun (WGS) entry which is preliminary data.</text>
</comment>
<accession>A0AAD8JV57</accession>
<dbReference type="Proteomes" id="UP001229421">
    <property type="component" value="Unassembled WGS sequence"/>
</dbReference>
<name>A0AAD8JV57_TARER</name>
<dbReference type="EMBL" id="JAUHHV010000010">
    <property type="protein sequence ID" value="KAK1411399.1"/>
    <property type="molecule type" value="Genomic_DNA"/>
</dbReference>
<evidence type="ECO:0000313" key="1">
    <source>
        <dbReference type="EMBL" id="KAK1411399.1"/>
    </source>
</evidence>